<evidence type="ECO:0000256" key="7">
    <source>
        <dbReference type="ARBA" id="ARBA00023225"/>
    </source>
</evidence>
<dbReference type="PANTHER" id="PTHR34982">
    <property type="entry name" value="YOP PROTEINS TRANSLOCATION PROTEIN L"/>
    <property type="match status" value="1"/>
</dbReference>
<dbReference type="EMBL" id="JBANFI010000001">
    <property type="protein sequence ID" value="MFK7159761.1"/>
    <property type="molecule type" value="Genomic_DNA"/>
</dbReference>
<protein>
    <recommendedName>
        <fullName evidence="3">Flagellar assembly protein FliH</fullName>
    </recommendedName>
</protein>
<keyword evidence="7" id="KW-1006">Bacterial flagellum protein export</keyword>
<evidence type="ECO:0000256" key="6">
    <source>
        <dbReference type="ARBA" id="ARBA00022927"/>
    </source>
</evidence>
<dbReference type="InterPro" id="IPR051472">
    <property type="entry name" value="T3SS_Stator/FliH"/>
</dbReference>
<gene>
    <name evidence="10" type="ORF">V6U78_01740</name>
</gene>
<evidence type="ECO:0000313" key="10">
    <source>
        <dbReference type="EMBL" id="MFK7159761.1"/>
    </source>
</evidence>
<feature type="region of interest" description="Disordered" evidence="8">
    <location>
        <begin position="545"/>
        <end position="619"/>
    </location>
</feature>
<dbReference type="InterPro" id="IPR018035">
    <property type="entry name" value="Flagellar_FliH/T3SS_HrpE"/>
</dbReference>
<sequence>MTSRKRIPAEEQVPFRRWEMPDLTGIKRSIARRLDELEAQTAAAEQEEAPAEPQLPTAEEVEALRAEAEQAGYQAGQEAGHAAGYEAGRALGYQEGEAQGQEAGFQVGYQRGLDEAQHEIDAQLARLASLIHQLQGPIQELDFEVEQALLGLVDQLCRALIRREVALDRDYLRDIIKESIAALPPGYQRLNIHFHPDDLPLVEAACASLLDRYQLTPNVNITPGGVELETRQSLVDATLEQRYKKLVGQLVAGQYQQRLGEMDSLADEQLDTPEPVSAVQSTAPTSESSSVEPLSVEPAAMTPVADGTSLDPMPEAVSMPDAVTEAEPDLEQAARPAHSVSEATASSAAAQAEQPAENAAAPVSRVSLQRQAAPRQPIPATPEPLVNTTPAAEVGEEETSLDSAQLVSPMAELEPEQAATSAALSAEAELEAAADASLAESALAQQAPGTEQSSLAQHGPLAENAASIKSASADEPEPETEQAMHAQPATELTETEEVAVPSAPVTDLDDLSEDEFFAQALEALDSEMELVDEDIDAELDTLLSSVGQEEPAAAEEGDDQPQFETETPESAEATWAPESVHEGRYLQEDSQDAWADDFLSDLDEPLEEMTPKSQGPVSG</sequence>
<reference evidence="10 11" key="1">
    <citation type="submission" date="2024-02" db="EMBL/GenBank/DDBJ databases">
        <title>Marinospirillum sp. MEB 164 isolated from Lonar lake sediment.</title>
        <authorList>
            <person name="Joshi A."/>
            <person name="Thite S."/>
        </authorList>
    </citation>
    <scope>NUCLEOTIDE SEQUENCE [LARGE SCALE GENOMIC DNA]</scope>
    <source>
        <strain evidence="10 11">MEB164</strain>
    </source>
</reference>
<name>A0ABW8PVC3_9GAMM</name>
<keyword evidence="4" id="KW-0813">Transport</keyword>
<feature type="compositionally biased region" description="Acidic residues" evidence="8">
    <location>
        <begin position="552"/>
        <end position="569"/>
    </location>
</feature>
<evidence type="ECO:0000256" key="8">
    <source>
        <dbReference type="SAM" id="MobiDB-lite"/>
    </source>
</evidence>
<feature type="compositionally biased region" description="Acidic residues" evidence="8">
    <location>
        <begin position="589"/>
        <end position="607"/>
    </location>
</feature>
<comment type="function">
    <text evidence="1">Needed for flagellar regrowth and assembly.</text>
</comment>
<feature type="region of interest" description="Disordered" evidence="8">
    <location>
        <begin position="271"/>
        <end position="511"/>
    </location>
</feature>
<evidence type="ECO:0000256" key="5">
    <source>
        <dbReference type="ARBA" id="ARBA00022795"/>
    </source>
</evidence>
<keyword evidence="5" id="KW-1005">Bacterial flagellum biogenesis</keyword>
<dbReference type="Proteomes" id="UP001621714">
    <property type="component" value="Unassembled WGS sequence"/>
</dbReference>
<comment type="caution">
    <text evidence="10">The sequence shown here is derived from an EMBL/GenBank/DDBJ whole genome shotgun (WGS) entry which is preliminary data.</text>
</comment>
<feature type="compositionally biased region" description="Low complexity" evidence="8">
    <location>
        <begin position="416"/>
        <end position="447"/>
    </location>
</feature>
<feature type="compositionally biased region" description="Low complexity" evidence="8">
    <location>
        <begin position="337"/>
        <end position="361"/>
    </location>
</feature>
<evidence type="ECO:0000259" key="9">
    <source>
        <dbReference type="Pfam" id="PF02108"/>
    </source>
</evidence>
<proteinExistence type="inferred from homology"/>
<keyword evidence="11" id="KW-1185">Reference proteome</keyword>
<comment type="similarity">
    <text evidence="2">Belongs to the FliH family.</text>
</comment>
<evidence type="ECO:0000256" key="3">
    <source>
        <dbReference type="ARBA" id="ARBA00016507"/>
    </source>
</evidence>
<accession>A0ABW8PVC3</accession>
<keyword evidence="6" id="KW-0653">Protein transport</keyword>
<organism evidence="10 11">
    <name type="scientific">Marinospirillum alkalitolerans</name>
    <dbReference type="NCBI Taxonomy" id="3123374"/>
    <lineage>
        <taxon>Bacteria</taxon>
        <taxon>Pseudomonadati</taxon>
        <taxon>Pseudomonadota</taxon>
        <taxon>Gammaproteobacteria</taxon>
        <taxon>Oceanospirillales</taxon>
        <taxon>Oceanospirillaceae</taxon>
        <taxon>Marinospirillum</taxon>
    </lineage>
</organism>
<evidence type="ECO:0000313" key="11">
    <source>
        <dbReference type="Proteomes" id="UP001621714"/>
    </source>
</evidence>
<evidence type="ECO:0000256" key="1">
    <source>
        <dbReference type="ARBA" id="ARBA00003041"/>
    </source>
</evidence>
<dbReference type="RefSeq" id="WP_405336565.1">
    <property type="nucleotide sequence ID" value="NZ_JBANFI010000001.1"/>
</dbReference>
<feature type="compositionally biased region" description="Low complexity" evidence="8">
    <location>
        <begin position="286"/>
        <end position="298"/>
    </location>
</feature>
<evidence type="ECO:0000256" key="2">
    <source>
        <dbReference type="ARBA" id="ARBA00006602"/>
    </source>
</evidence>
<dbReference type="Pfam" id="PF02108">
    <property type="entry name" value="FliH"/>
    <property type="match status" value="1"/>
</dbReference>
<feature type="domain" description="Flagellar assembly protein FliH/Type III secretion system HrpE" evidence="9">
    <location>
        <begin position="122"/>
        <end position="246"/>
    </location>
</feature>
<dbReference type="PANTHER" id="PTHR34982:SF1">
    <property type="entry name" value="FLAGELLAR ASSEMBLY PROTEIN FLIH"/>
    <property type="match status" value="1"/>
</dbReference>
<evidence type="ECO:0000256" key="4">
    <source>
        <dbReference type="ARBA" id="ARBA00022448"/>
    </source>
</evidence>